<dbReference type="PROSITE" id="PS51257">
    <property type="entry name" value="PROKAR_LIPOPROTEIN"/>
    <property type="match status" value="1"/>
</dbReference>
<dbReference type="PANTHER" id="PTHR30600">
    <property type="entry name" value="CYTOCHROME C PEROXIDASE-RELATED"/>
    <property type="match status" value="1"/>
</dbReference>
<dbReference type="GO" id="GO:0004130">
    <property type="term" value="F:cytochrome-c peroxidase activity"/>
    <property type="evidence" value="ECO:0007669"/>
    <property type="project" value="TreeGrafter"/>
</dbReference>
<sequence length="688" mass="74400">MGKGRALLTALPLVAVGLVLAGCGADKGYVQVGSNPAGKLPVPQWTSVPDTGKVAELAPAWEGWPAWWGVDQGWSAAQRRAFWFTPQGSWMVPYGWLVVVEQANSQDRFIAPANMERLGYIPAQKDVWNPEALPIGFTVTPGMKGADGTPGMAWAGPNCAACHTNKLDYQGKSLIIDGAPSLGDFYRFNAELLDALLVTSETPEKFDRFVAALVSKGFLAADTKEARNILQGQMAEHQMWLAEYLRRNLCGSHNSKECPVDERPGTDTYGAYQAKNENLKAGLRTLSPEARAQADAVIREKYVPLPGNGRIDAIGAIFNQVSGFNIAVDQANYSPSNAPVSYPFLWGAPQSDVVQWNGFAPNKSVLGLGVGPLARNVGEVLGVYGRIRVTAKDPSKFTSPDGTFGNVPGKDPRFGYASTVLTDNLGHIENWLSTLRSPAWPESILPAIDKELAAKGGKIYRGETPDGVNCVLCHQVIARDKQGDDYQATLIQTSVIGTDPGMADNFLLRMNKATGLAWESGKLEGQKPISPLLFWQKPYGETLGNRGDALTTQVVGVLTSDFSETIAAGRLSKTYTGSFSDKADPRSYKARPLTGIWATAPYLHNGSVPNLASLLMDEAKRPTKFHVGSREFDPVHVGYQTGPDPYRPTYEFDTGFPGNLNSGHSGKLYGTELSDADKQALIEFLKTL</sequence>
<dbReference type="GO" id="GO:0009055">
    <property type="term" value="F:electron transfer activity"/>
    <property type="evidence" value="ECO:0007669"/>
    <property type="project" value="InterPro"/>
</dbReference>
<dbReference type="OrthoDB" id="417271at2"/>
<dbReference type="Pfam" id="PF21419">
    <property type="entry name" value="RoxA-like_Cyt-c"/>
    <property type="match status" value="1"/>
</dbReference>
<dbReference type="RefSeq" id="WP_102111463.1">
    <property type="nucleotide sequence ID" value="NZ_BMGN01000003.1"/>
</dbReference>
<reference evidence="1 2" key="1">
    <citation type="submission" date="2017-12" db="EMBL/GenBank/DDBJ databases">
        <title>Genomes of bacteria within cyanobacterial aggregates.</title>
        <authorList>
            <person name="Cai H."/>
        </authorList>
    </citation>
    <scope>NUCLEOTIDE SEQUENCE [LARGE SCALE GENOMIC DNA]</scope>
    <source>
        <strain evidence="1 2">TH16</strain>
    </source>
</reference>
<dbReference type="PANTHER" id="PTHR30600:SF9">
    <property type="entry name" value="BLR7738 PROTEIN"/>
    <property type="match status" value="1"/>
</dbReference>
<dbReference type="EMBL" id="CP025611">
    <property type="protein sequence ID" value="AUN29741.1"/>
    <property type="molecule type" value="Genomic_DNA"/>
</dbReference>
<proteinExistence type="predicted"/>
<evidence type="ECO:0000313" key="1">
    <source>
        <dbReference type="EMBL" id="AUN29741.1"/>
    </source>
</evidence>
<gene>
    <name evidence="1" type="ORF">C0V82_05530</name>
</gene>
<dbReference type="InterPro" id="IPR036909">
    <property type="entry name" value="Cyt_c-like_dom_sf"/>
</dbReference>
<dbReference type="PROSITE" id="PS51007">
    <property type="entry name" value="CYTC"/>
    <property type="match status" value="1"/>
</dbReference>
<dbReference type="GO" id="GO:0020037">
    <property type="term" value="F:heme binding"/>
    <property type="evidence" value="ECO:0007669"/>
    <property type="project" value="InterPro"/>
</dbReference>
<dbReference type="NCBIfam" id="NF040606">
    <property type="entry name" value="CytoC_perox"/>
    <property type="match status" value="1"/>
</dbReference>
<dbReference type="InterPro" id="IPR051395">
    <property type="entry name" value="Cytochrome_c_Peroxidase/MauG"/>
</dbReference>
<dbReference type="InterPro" id="IPR009056">
    <property type="entry name" value="Cyt_c-like_dom"/>
</dbReference>
<name>A0A2K9N9C6_9PROT</name>
<dbReference type="Proteomes" id="UP000234752">
    <property type="component" value="Chromosome eg_1"/>
</dbReference>
<dbReference type="SUPFAM" id="SSF46626">
    <property type="entry name" value="Cytochrome c"/>
    <property type="match status" value="1"/>
</dbReference>
<dbReference type="KEGG" id="ncb:C0V82_05530"/>
<dbReference type="Gene3D" id="1.10.760.10">
    <property type="entry name" value="Cytochrome c-like domain"/>
    <property type="match status" value="1"/>
</dbReference>
<dbReference type="AlphaFoldDB" id="A0A2K9N9C6"/>
<dbReference type="InterPro" id="IPR047758">
    <property type="entry name" value="CytoC_perox"/>
</dbReference>
<organism evidence="1 2">
    <name type="scientific">Niveispirillum cyanobacteriorum</name>
    <dbReference type="NCBI Taxonomy" id="1612173"/>
    <lineage>
        <taxon>Bacteria</taxon>
        <taxon>Pseudomonadati</taxon>
        <taxon>Pseudomonadota</taxon>
        <taxon>Alphaproteobacteria</taxon>
        <taxon>Rhodospirillales</taxon>
        <taxon>Azospirillaceae</taxon>
        <taxon>Niveispirillum</taxon>
    </lineage>
</organism>
<evidence type="ECO:0000313" key="2">
    <source>
        <dbReference type="Proteomes" id="UP000234752"/>
    </source>
</evidence>
<accession>A0A2K9N9C6</accession>
<keyword evidence="2" id="KW-1185">Reference proteome</keyword>
<protein>
    <submittedName>
        <fullName evidence="1">Uncharacterized protein</fullName>
    </submittedName>
</protein>